<evidence type="ECO:0000256" key="7">
    <source>
        <dbReference type="ARBA" id="ARBA00022840"/>
    </source>
</evidence>
<feature type="transmembrane region" description="Helical" evidence="11">
    <location>
        <begin position="857"/>
        <end position="876"/>
    </location>
</feature>
<dbReference type="FunFam" id="2.70.150.10:FF:000020">
    <property type="entry name" value="Copper-exporting P-type ATPase A"/>
    <property type="match status" value="1"/>
</dbReference>
<feature type="domain" description="TRASH" evidence="13">
    <location>
        <begin position="13"/>
        <end position="51"/>
    </location>
</feature>
<feature type="transmembrane region" description="Helical" evidence="11">
    <location>
        <begin position="286"/>
        <end position="312"/>
    </location>
</feature>
<keyword evidence="8" id="KW-1278">Translocase</keyword>
<dbReference type="NCBIfam" id="TIGR01512">
    <property type="entry name" value="ATPase-IB2_Cd"/>
    <property type="match status" value="1"/>
</dbReference>
<dbReference type="GO" id="GO:0055070">
    <property type="term" value="P:copper ion homeostasis"/>
    <property type="evidence" value="ECO:0007669"/>
    <property type="project" value="TreeGrafter"/>
</dbReference>
<dbReference type="SUPFAM" id="SSF47240">
    <property type="entry name" value="Ferritin-like"/>
    <property type="match status" value="1"/>
</dbReference>
<dbReference type="Gene3D" id="2.70.150.10">
    <property type="entry name" value="Calcium-transporting ATPase, cytoplasmic transduction domain A"/>
    <property type="match status" value="1"/>
</dbReference>
<keyword evidence="5 11" id="KW-0479">Metal-binding</keyword>
<dbReference type="CDD" id="cd02094">
    <property type="entry name" value="P-type_ATPase_Cu-like"/>
    <property type="match status" value="1"/>
</dbReference>
<dbReference type="SUPFAM" id="SSF56784">
    <property type="entry name" value="HAD-like"/>
    <property type="match status" value="1"/>
</dbReference>
<dbReference type="GO" id="GO:0016887">
    <property type="term" value="F:ATP hydrolysis activity"/>
    <property type="evidence" value="ECO:0007669"/>
    <property type="project" value="InterPro"/>
</dbReference>
<evidence type="ECO:0000256" key="1">
    <source>
        <dbReference type="ARBA" id="ARBA00004651"/>
    </source>
</evidence>
<dbReference type="GO" id="GO:0005524">
    <property type="term" value="F:ATP binding"/>
    <property type="evidence" value="ECO:0007669"/>
    <property type="project" value="UniProtKB-UniRule"/>
</dbReference>
<dbReference type="GO" id="GO:0043682">
    <property type="term" value="F:P-type divalent copper transporter activity"/>
    <property type="evidence" value="ECO:0007669"/>
    <property type="project" value="TreeGrafter"/>
</dbReference>
<dbReference type="InterPro" id="IPR023298">
    <property type="entry name" value="ATPase_P-typ_TM_dom_sf"/>
</dbReference>
<dbReference type="Gene3D" id="3.40.50.1000">
    <property type="entry name" value="HAD superfamily/HAD-like"/>
    <property type="match status" value="1"/>
</dbReference>
<reference evidence="15" key="1">
    <citation type="submission" date="2018-02" db="EMBL/GenBank/DDBJ databases">
        <authorList>
            <person name="Hausmann B."/>
        </authorList>
    </citation>
    <scope>NUCLEOTIDE SEQUENCE [LARGE SCALE GENOMIC DNA]</scope>
    <source>
        <strain evidence="15">Peat soil MAG SbA1</strain>
    </source>
</reference>
<sequence>MTTANPTPVLERDPVCGMNVNPATAKHIYEHAGKKYYFCCAGCLEKFKGNPSGYLNKPAASGLVMLGMPTAAPAQGIVTISPSLSSRAEHPLRDRARDAGSRNLGSTSEVRGLRSEVRSPAYVCPMCPEVREPKSGACPSCGMALEKELPEVPFAATRTEYTCPMHPEMVRSEPGSCPICGMELEPRTVTRTVTGAEENPELRDMTRRFWISLVLTAPLLTIAMAGMFWPQWFKGGLDIIRGNQNVVRPWSSILPWFEFLLATPVVLWCGLPFFQRFWTSLINRSPNMFTLIGLGTGVAYVYSVVATVAPGIFPPSLRAARGMTGMTGCPDVYFEAAAAITTLVLLGQVMELRARSRTSAAIRALLDLSPKTARLLSDGTAGEVTEKDIPLEQVKPGDRLRVRPGEKVPVDGIVLEGRSSVDESMITGESIPVEKCADCAVIGATINGTGSFIMRAERVGSDTLLARIVQLVGQAQRSRAPIQRLADRVSAWFVPAVVAVAVVAFAAWFLLGPEPRLAHAIVNAVAVLIIACPCALGLATPMAIMVGTGRGAHAGVLIKNAEALEVMEKVDTLVVDKTGTLTEGKPRVVSVSESLATDRELFRLAASLERASEHPLATAIVEAAEEQGLKLSQPQEFDSIAGRGISGVVDGHKIAVGNPTLMVDVGALQKPAVLSGIPAGGTPLCVAIDGKYVGNFGVADRSKPSTPAVLREIRNQGIRIVMLTGDNEAVAAAIARTLNIDEFEFEVLPEGKSDVIRKLQGQGRVVAMAGDGINDAPALAQADVGIAMGTGTDIAMESGGITLVKGDLTGILRARKLSQATMRNIRQNLFFAFIYNAVGVPIAAGVLYPFFGLLLSPIFAAAAMSFSSVSVITNALRLRNVKL</sequence>
<dbReference type="InterPro" id="IPR018303">
    <property type="entry name" value="ATPase_P-typ_P_site"/>
</dbReference>
<dbReference type="NCBIfam" id="TIGR01511">
    <property type="entry name" value="ATPase-IB1_Cu"/>
    <property type="match status" value="1"/>
</dbReference>
<keyword evidence="7 11" id="KW-0067">ATP-binding</keyword>
<dbReference type="Gene3D" id="1.10.620.20">
    <property type="entry name" value="Ribonucleotide Reductase, subunit A"/>
    <property type="match status" value="1"/>
</dbReference>
<evidence type="ECO:0000256" key="10">
    <source>
        <dbReference type="ARBA" id="ARBA00023136"/>
    </source>
</evidence>
<accession>A0A2U3KP43</accession>
<dbReference type="AlphaFoldDB" id="A0A2U3KP43"/>
<dbReference type="InterPro" id="IPR011017">
    <property type="entry name" value="TRASH_dom"/>
</dbReference>
<evidence type="ECO:0000256" key="5">
    <source>
        <dbReference type="ARBA" id="ARBA00022723"/>
    </source>
</evidence>
<dbReference type="InterPro" id="IPR044492">
    <property type="entry name" value="P_typ_ATPase_HD_dom"/>
</dbReference>
<dbReference type="InterPro" id="IPR007029">
    <property type="entry name" value="YHS_dom"/>
</dbReference>
<feature type="transmembrane region" description="Helical" evidence="11">
    <location>
        <begin position="829"/>
        <end position="851"/>
    </location>
</feature>
<dbReference type="PANTHER" id="PTHR43520:SF8">
    <property type="entry name" value="P-TYPE CU(+) TRANSPORTER"/>
    <property type="match status" value="1"/>
</dbReference>
<gene>
    <name evidence="14" type="primary">actP</name>
    <name evidence="14" type="ORF">SBA1_360012</name>
</gene>
<comment type="subcellular location">
    <subcellularLocation>
        <location evidence="1">Cell membrane</location>
        <topology evidence="1">Multi-pass membrane protein</topology>
    </subcellularLocation>
</comment>
<evidence type="ECO:0000256" key="4">
    <source>
        <dbReference type="ARBA" id="ARBA00022692"/>
    </source>
</evidence>
<dbReference type="SFLD" id="SFLDS00003">
    <property type="entry name" value="Haloacid_Dehalogenase"/>
    <property type="match status" value="1"/>
</dbReference>
<evidence type="ECO:0000256" key="6">
    <source>
        <dbReference type="ARBA" id="ARBA00022741"/>
    </source>
</evidence>
<evidence type="ECO:0000256" key="3">
    <source>
        <dbReference type="ARBA" id="ARBA00022475"/>
    </source>
</evidence>
<dbReference type="GO" id="GO:0005507">
    <property type="term" value="F:copper ion binding"/>
    <property type="evidence" value="ECO:0007669"/>
    <property type="project" value="TreeGrafter"/>
</dbReference>
<dbReference type="PANTHER" id="PTHR43520">
    <property type="entry name" value="ATP7, ISOFORM B"/>
    <property type="match status" value="1"/>
</dbReference>
<feature type="transmembrane region" description="Helical" evidence="11">
    <location>
        <begin position="253"/>
        <end position="274"/>
    </location>
</feature>
<dbReference type="GO" id="GO:0060003">
    <property type="term" value="P:copper ion export"/>
    <property type="evidence" value="ECO:0007669"/>
    <property type="project" value="UniProtKB-ARBA"/>
</dbReference>
<dbReference type="EC" id="3.6.3.4" evidence="14"/>
<evidence type="ECO:0000313" key="15">
    <source>
        <dbReference type="Proteomes" id="UP000238701"/>
    </source>
</evidence>
<dbReference type="InterPro" id="IPR027256">
    <property type="entry name" value="P-typ_ATPase_IB"/>
</dbReference>
<dbReference type="InterPro" id="IPR023214">
    <property type="entry name" value="HAD_sf"/>
</dbReference>
<dbReference type="InterPro" id="IPR059000">
    <property type="entry name" value="ATPase_P-type_domA"/>
</dbReference>
<dbReference type="InterPro" id="IPR045800">
    <property type="entry name" value="HMBD"/>
</dbReference>
<dbReference type="NCBIfam" id="TIGR01525">
    <property type="entry name" value="ATPase-IB_hvy"/>
    <property type="match status" value="1"/>
</dbReference>
<evidence type="ECO:0000259" key="13">
    <source>
        <dbReference type="SMART" id="SM00746"/>
    </source>
</evidence>
<keyword evidence="9 11" id="KW-1133">Transmembrane helix</keyword>
<dbReference type="InterPro" id="IPR036412">
    <property type="entry name" value="HAD-like_sf"/>
</dbReference>
<dbReference type="Pfam" id="PF04945">
    <property type="entry name" value="YHS"/>
    <property type="match status" value="1"/>
</dbReference>
<evidence type="ECO:0000256" key="8">
    <source>
        <dbReference type="ARBA" id="ARBA00022967"/>
    </source>
</evidence>
<dbReference type="Pfam" id="PF19335">
    <property type="entry name" value="HMBD"/>
    <property type="match status" value="2"/>
</dbReference>
<feature type="transmembrane region" description="Helical" evidence="11">
    <location>
        <begin position="332"/>
        <end position="350"/>
    </location>
</feature>
<dbReference type="Pfam" id="PF00702">
    <property type="entry name" value="Hydrolase"/>
    <property type="match status" value="1"/>
</dbReference>
<dbReference type="InterPro" id="IPR009078">
    <property type="entry name" value="Ferritin-like_SF"/>
</dbReference>
<organism evidence="14 15">
    <name type="scientific">Candidatus Sulfotelmatobacter kueseliae</name>
    <dbReference type="NCBI Taxonomy" id="2042962"/>
    <lineage>
        <taxon>Bacteria</taxon>
        <taxon>Pseudomonadati</taxon>
        <taxon>Acidobacteriota</taxon>
        <taxon>Terriglobia</taxon>
        <taxon>Terriglobales</taxon>
        <taxon>Candidatus Korobacteraceae</taxon>
        <taxon>Candidatus Sulfotelmatobacter</taxon>
    </lineage>
</organism>
<keyword evidence="6 11" id="KW-0547">Nucleotide-binding</keyword>
<dbReference type="OrthoDB" id="9813266at2"/>
<dbReference type="SMART" id="SM00746">
    <property type="entry name" value="TRASH"/>
    <property type="match status" value="1"/>
</dbReference>
<dbReference type="SFLD" id="SFLDF00027">
    <property type="entry name" value="p-type_atpase"/>
    <property type="match status" value="1"/>
</dbReference>
<dbReference type="InterPro" id="IPR023299">
    <property type="entry name" value="ATPase_P-typ_cyto_dom_N"/>
</dbReference>
<comment type="similarity">
    <text evidence="2 11">Belongs to the cation transport ATPase (P-type) (TC 3.A.3) family. Type IB subfamily.</text>
</comment>
<dbReference type="Proteomes" id="UP000238701">
    <property type="component" value="Unassembled WGS sequence"/>
</dbReference>
<dbReference type="GO" id="GO:0016491">
    <property type="term" value="F:oxidoreductase activity"/>
    <property type="evidence" value="ECO:0007669"/>
    <property type="project" value="InterPro"/>
</dbReference>
<dbReference type="SUPFAM" id="SSF81653">
    <property type="entry name" value="Calcium ATPase, transduction domain A"/>
    <property type="match status" value="1"/>
</dbReference>
<dbReference type="PRINTS" id="PR00943">
    <property type="entry name" value="CUATPASE"/>
</dbReference>
<protein>
    <submittedName>
        <fullName evidence="14">Copper-transporting P-type ATPase</fullName>
        <ecNumber evidence="14">3.6.3.4</ecNumber>
    </submittedName>
</protein>
<dbReference type="Pfam" id="PF00122">
    <property type="entry name" value="E1-E2_ATPase"/>
    <property type="match status" value="1"/>
</dbReference>
<dbReference type="PRINTS" id="PR00119">
    <property type="entry name" value="CATATPASE"/>
</dbReference>
<evidence type="ECO:0000256" key="9">
    <source>
        <dbReference type="ARBA" id="ARBA00022989"/>
    </source>
</evidence>
<evidence type="ECO:0000256" key="2">
    <source>
        <dbReference type="ARBA" id="ARBA00006024"/>
    </source>
</evidence>
<keyword evidence="4 11" id="KW-0812">Transmembrane</keyword>
<evidence type="ECO:0000256" key="12">
    <source>
        <dbReference type="SAM" id="MobiDB-lite"/>
    </source>
</evidence>
<evidence type="ECO:0000256" key="11">
    <source>
        <dbReference type="RuleBase" id="RU362081"/>
    </source>
</evidence>
<dbReference type="Gene3D" id="3.40.1110.10">
    <property type="entry name" value="Calcium-transporting ATPase, cytoplasmic domain N"/>
    <property type="match status" value="1"/>
</dbReference>
<feature type="region of interest" description="Disordered" evidence="12">
    <location>
        <begin position="82"/>
        <end position="111"/>
    </location>
</feature>
<dbReference type="SFLD" id="SFLDG00002">
    <property type="entry name" value="C1.7:_P-type_atpase_like"/>
    <property type="match status" value="1"/>
</dbReference>
<dbReference type="InterPro" id="IPR001757">
    <property type="entry name" value="P_typ_ATPase"/>
</dbReference>
<name>A0A2U3KP43_9BACT</name>
<feature type="transmembrane region" description="Helical" evidence="11">
    <location>
        <begin position="489"/>
        <end position="511"/>
    </location>
</feature>
<dbReference type="InterPro" id="IPR008250">
    <property type="entry name" value="ATPase_P-typ_transduc_dom_A_sf"/>
</dbReference>
<keyword evidence="14" id="KW-0378">Hydrolase</keyword>
<feature type="transmembrane region" description="Helical" evidence="11">
    <location>
        <begin position="209"/>
        <end position="233"/>
    </location>
</feature>
<dbReference type="GO" id="GO:0005886">
    <property type="term" value="C:plasma membrane"/>
    <property type="evidence" value="ECO:0007669"/>
    <property type="project" value="UniProtKB-SubCell"/>
</dbReference>
<feature type="transmembrane region" description="Helical" evidence="11">
    <location>
        <begin position="517"/>
        <end position="540"/>
    </location>
</feature>
<dbReference type="SUPFAM" id="SSF81665">
    <property type="entry name" value="Calcium ATPase, transmembrane domain M"/>
    <property type="match status" value="1"/>
</dbReference>
<dbReference type="PROSITE" id="PS00154">
    <property type="entry name" value="ATPASE_E1_E2"/>
    <property type="match status" value="1"/>
</dbReference>
<dbReference type="InterPro" id="IPR012348">
    <property type="entry name" value="RNR-like"/>
</dbReference>
<keyword evidence="3 11" id="KW-1003">Cell membrane</keyword>
<proteinExistence type="inferred from homology"/>
<feature type="compositionally biased region" description="Basic and acidic residues" evidence="12">
    <location>
        <begin position="87"/>
        <end position="100"/>
    </location>
</feature>
<keyword evidence="10 11" id="KW-0472">Membrane</keyword>
<evidence type="ECO:0000313" key="14">
    <source>
        <dbReference type="EMBL" id="SPF41415.1"/>
    </source>
</evidence>
<dbReference type="EMBL" id="OMOD01000129">
    <property type="protein sequence ID" value="SPF41415.1"/>
    <property type="molecule type" value="Genomic_DNA"/>
</dbReference>
<dbReference type="NCBIfam" id="TIGR01494">
    <property type="entry name" value="ATPase_P-type"/>
    <property type="match status" value="1"/>
</dbReference>